<dbReference type="InterPro" id="IPR017208">
    <property type="entry name" value="UCP037442_abhydr"/>
</dbReference>
<gene>
    <name evidence="1" type="ORF">GCM10009843_02790</name>
</gene>
<keyword evidence="2" id="KW-1185">Reference proteome</keyword>
<name>A0ABN2XMW4_9ACTN</name>
<dbReference type="PIRSF" id="PIRSF037442">
    <property type="entry name" value="UCP037442_abhydr"/>
    <property type="match status" value="1"/>
</dbReference>
<reference evidence="1 2" key="1">
    <citation type="journal article" date="2019" name="Int. J. Syst. Evol. Microbiol.">
        <title>The Global Catalogue of Microorganisms (GCM) 10K type strain sequencing project: providing services to taxonomists for standard genome sequencing and annotation.</title>
        <authorList>
            <consortium name="The Broad Institute Genomics Platform"/>
            <consortium name="The Broad Institute Genome Sequencing Center for Infectious Disease"/>
            <person name="Wu L."/>
            <person name="Ma J."/>
        </authorList>
    </citation>
    <scope>NUCLEOTIDE SEQUENCE [LARGE SCALE GENOMIC DNA]</scope>
    <source>
        <strain evidence="1 2">JCM 16021</strain>
    </source>
</reference>
<accession>A0ABN2XMW4</accession>
<evidence type="ECO:0000313" key="1">
    <source>
        <dbReference type="EMBL" id="GAA2114386.1"/>
    </source>
</evidence>
<comment type="caution">
    <text evidence="1">The sequence shown here is derived from an EMBL/GenBank/DDBJ whole genome shotgun (WGS) entry which is preliminary data.</text>
</comment>
<dbReference type="SUPFAM" id="SSF53474">
    <property type="entry name" value="alpha/beta-Hydrolases"/>
    <property type="match status" value="1"/>
</dbReference>
<keyword evidence="1" id="KW-0378">Hydrolase</keyword>
<evidence type="ECO:0000313" key="2">
    <source>
        <dbReference type="Proteomes" id="UP001500575"/>
    </source>
</evidence>
<sequence>MTVGVRIEPVGIVADDGRLLRGTRFRPESAPVGYVLVAPAMATPARFYRQFASWLASERQLAVLTFEYRGTTADASALRRENADLLTWAADAAAALEHLDAERRSENPAGAITWIGHSFGGQILGFVRHDLLNAAILVATGHGYFHHNPPHLRRRAPLLWRLVVPLTTRVSGYFPGRRLGILGDLPSRVARQWGRWCMHPDYWGADVQDITQRHALVTHPVTLISLTDDALVTPSGPKALAAQLLNAPVTHARVHPSHFGVRTIGHHGLFRASMAHAWRDVFAIDVPRSDATDAQRSYNPSSAA</sequence>
<dbReference type="Gene3D" id="3.40.50.1820">
    <property type="entry name" value="alpha/beta hydrolase"/>
    <property type="match status" value="1"/>
</dbReference>
<dbReference type="InterPro" id="IPR029058">
    <property type="entry name" value="AB_hydrolase_fold"/>
</dbReference>
<proteinExistence type="predicted"/>
<organism evidence="1 2">
    <name type="scientific">Nocardioides bigeumensis</name>
    <dbReference type="NCBI Taxonomy" id="433657"/>
    <lineage>
        <taxon>Bacteria</taxon>
        <taxon>Bacillati</taxon>
        <taxon>Actinomycetota</taxon>
        <taxon>Actinomycetes</taxon>
        <taxon>Propionibacteriales</taxon>
        <taxon>Nocardioidaceae</taxon>
        <taxon>Nocardioides</taxon>
    </lineage>
</organism>
<dbReference type="EMBL" id="BAAAQQ010000002">
    <property type="protein sequence ID" value="GAA2114386.1"/>
    <property type="molecule type" value="Genomic_DNA"/>
</dbReference>
<dbReference type="RefSeq" id="WP_344301773.1">
    <property type="nucleotide sequence ID" value="NZ_BAAAQQ010000002.1"/>
</dbReference>
<dbReference type="Proteomes" id="UP001500575">
    <property type="component" value="Unassembled WGS sequence"/>
</dbReference>
<dbReference type="GO" id="GO:0016787">
    <property type="term" value="F:hydrolase activity"/>
    <property type="evidence" value="ECO:0007669"/>
    <property type="project" value="UniProtKB-KW"/>
</dbReference>
<protein>
    <submittedName>
        <fullName evidence="1">Alpha/beta fold hydrolase</fullName>
    </submittedName>
</protein>